<keyword evidence="2" id="KW-0602">Photosynthesis</keyword>
<dbReference type="PANTHER" id="PTHR47128">
    <property type="match status" value="1"/>
</dbReference>
<dbReference type="PANTHER" id="PTHR47128:SF2">
    <property type="entry name" value="PROTEIN HIGH CHLOROPHYLL FLUORESCENCE PHENOTYPE 244, CHLOROPLASTIC"/>
    <property type="match status" value="1"/>
</dbReference>
<dbReference type="GO" id="GO:0009536">
    <property type="term" value="C:plastid"/>
    <property type="evidence" value="ECO:0007669"/>
    <property type="project" value="UniProtKB-SubCell"/>
</dbReference>
<evidence type="ECO:0000313" key="6">
    <source>
        <dbReference type="EMBL" id="QDH81727.1"/>
    </source>
</evidence>
<dbReference type="RefSeq" id="YP_009677066.1">
    <property type="nucleotide sequence ID" value="NC_043929.1"/>
</dbReference>
<dbReference type="InterPro" id="IPR036291">
    <property type="entry name" value="NAD(P)-bd_dom_sf"/>
</dbReference>
<keyword evidence="6" id="KW-0150">Chloroplast</keyword>
<evidence type="ECO:0000256" key="4">
    <source>
        <dbReference type="ARBA" id="ARBA00023276"/>
    </source>
</evidence>
<evidence type="ECO:0000256" key="1">
    <source>
        <dbReference type="ARBA" id="ARBA00004474"/>
    </source>
</evidence>
<dbReference type="GO" id="GO:0015979">
    <property type="term" value="P:photosynthesis"/>
    <property type="evidence" value="ECO:0007669"/>
    <property type="project" value="UniProtKB-KW"/>
</dbReference>
<protein>
    <submittedName>
        <fullName evidence="6">Photosystem I assembly protein Ycf39</fullName>
    </submittedName>
</protein>
<proteinExistence type="predicted"/>
<dbReference type="GeneID" id="40868920"/>
<sequence>MTLLVIGATGTLGRQIVFQALTKGYPVKCGVREVDPNGWLVRAPEVEIVYLDLRFPDTLPEALKNVTVIIDASTLRAEEELGTLKQIDLITKIALIKAAKKANIQRFIFLSIANKPVNFKQVPLLNFKNSVELCLKQSQVPYTIYQLPSFFQGLVGQYAVPILDQEAVWVSDQDSALSYLDAVDIAKLCLHGLTQESQLNKTIVLESATCWFASEIITLCEQYSGQTAEINVIPVSSLEVSRKLASFFMWSWGIHDRLTFSSVSGSNTSSKDLIINSSPITYIHPNGKLDVYLRAYYSLMLKTLSDLKYDQKKVNQRKDLTF</sequence>
<geneLocation type="chloroplast" evidence="6"/>
<evidence type="ECO:0000256" key="3">
    <source>
        <dbReference type="ARBA" id="ARBA00022640"/>
    </source>
</evidence>
<dbReference type="AlphaFoldDB" id="A0A514CPL3"/>
<accession>A0A514CPL3</accession>
<gene>
    <name evidence="6" type="primary">ycf39</name>
</gene>
<dbReference type="Gene3D" id="3.40.50.720">
    <property type="entry name" value="NAD(P)-binding Rossmann-like Domain"/>
    <property type="match status" value="1"/>
</dbReference>
<dbReference type="InterPro" id="IPR008030">
    <property type="entry name" value="NmrA-like"/>
</dbReference>
<dbReference type="InterPro" id="IPR044256">
    <property type="entry name" value="HCF244-like"/>
</dbReference>
<organism evidence="6">
    <name type="scientific">Octactis speculum</name>
    <dbReference type="NCBI Taxonomy" id="3111310"/>
    <lineage>
        <taxon>Eukaryota</taxon>
        <taxon>Sar</taxon>
        <taxon>Stramenopiles</taxon>
        <taxon>Ochrophyta</taxon>
        <taxon>Dictyochophyceae</taxon>
        <taxon>Dictyochales</taxon>
        <taxon>Dictyochaceae</taxon>
        <taxon>Octactis</taxon>
    </lineage>
</organism>
<keyword evidence="3 6" id="KW-0934">Plastid</keyword>
<evidence type="ECO:0000256" key="2">
    <source>
        <dbReference type="ARBA" id="ARBA00022531"/>
    </source>
</evidence>
<evidence type="ECO:0000259" key="5">
    <source>
        <dbReference type="Pfam" id="PF05368"/>
    </source>
</evidence>
<dbReference type="GO" id="GO:0009523">
    <property type="term" value="C:photosystem II"/>
    <property type="evidence" value="ECO:0007669"/>
    <property type="project" value="UniProtKB-KW"/>
</dbReference>
<keyword evidence="4" id="KW-0604">Photosystem II</keyword>
<reference evidence="6" key="1">
    <citation type="submission" date="2019-02" db="EMBL/GenBank/DDBJ databases">
        <title>Dictyochophyceae plastid genomes reveal unusual variability of their organisation.</title>
        <authorList>
            <person name="Han K.Y."/>
            <person name="Maciszewski K."/>
            <person name="Graf L."/>
            <person name="Andersen R.A."/>
            <person name="Karnkowska A."/>
            <person name="Yoon H.S."/>
        </authorList>
    </citation>
    <scope>NUCLEOTIDE SEQUENCE</scope>
</reference>
<name>A0A514CPL3_9STRA</name>
<dbReference type="Pfam" id="PF05368">
    <property type="entry name" value="NmrA"/>
    <property type="match status" value="1"/>
</dbReference>
<dbReference type="SUPFAM" id="SSF51735">
    <property type="entry name" value="NAD(P)-binding Rossmann-fold domains"/>
    <property type="match status" value="1"/>
</dbReference>
<feature type="domain" description="NmrA-like" evidence="5">
    <location>
        <begin position="2"/>
        <end position="238"/>
    </location>
</feature>
<comment type="subcellular location">
    <subcellularLocation>
        <location evidence="1">Plastid</location>
    </subcellularLocation>
</comment>
<dbReference type="EMBL" id="MK561359">
    <property type="protein sequence ID" value="QDH81727.1"/>
    <property type="molecule type" value="Genomic_DNA"/>
</dbReference>